<gene>
    <name evidence="1" type="ORF">RN001_008005</name>
</gene>
<evidence type="ECO:0000313" key="2">
    <source>
        <dbReference type="Proteomes" id="UP001353858"/>
    </source>
</evidence>
<keyword evidence="2" id="KW-1185">Reference proteome</keyword>
<name>A0AAN7PX23_9COLE</name>
<reference evidence="2" key="1">
    <citation type="submission" date="2023-01" db="EMBL/GenBank/DDBJ databases">
        <title>Key to firefly adult light organ development and bioluminescence: homeobox transcription factors regulate luciferase expression and transportation to peroxisome.</title>
        <authorList>
            <person name="Fu X."/>
        </authorList>
    </citation>
    <scope>NUCLEOTIDE SEQUENCE [LARGE SCALE GENOMIC DNA]</scope>
</reference>
<dbReference type="AlphaFoldDB" id="A0AAN7PX23"/>
<protein>
    <submittedName>
        <fullName evidence="1">Uncharacterized protein</fullName>
    </submittedName>
</protein>
<dbReference type="EMBL" id="JARPUR010000003">
    <property type="protein sequence ID" value="KAK4879859.1"/>
    <property type="molecule type" value="Genomic_DNA"/>
</dbReference>
<comment type="caution">
    <text evidence="1">The sequence shown here is derived from an EMBL/GenBank/DDBJ whole genome shotgun (WGS) entry which is preliminary data.</text>
</comment>
<organism evidence="1 2">
    <name type="scientific">Aquatica leii</name>
    <dbReference type="NCBI Taxonomy" id="1421715"/>
    <lineage>
        <taxon>Eukaryota</taxon>
        <taxon>Metazoa</taxon>
        <taxon>Ecdysozoa</taxon>
        <taxon>Arthropoda</taxon>
        <taxon>Hexapoda</taxon>
        <taxon>Insecta</taxon>
        <taxon>Pterygota</taxon>
        <taxon>Neoptera</taxon>
        <taxon>Endopterygota</taxon>
        <taxon>Coleoptera</taxon>
        <taxon>Polyphaga</taxon>
        <taxon>Elateriformia</taxon>
        <taxon>Elateroidea</taxon>
        <taxon>Lampyridae</taxon>
        <taxon>Luciolinae</taxon>
        <taxon>Aquatica</taxon>
    </lineage>
</organism>
<evidence type="ECO:0000313" key="1">
    <source>
        <dbReference type="EMBL" id="KAK4879859.1"/>
    </source>
</evidence>
<sequence length="130" mass="14817">MALLGKTGKRVAGNNFTIFFEVIRKWLINNPGRAVSIYQIGKLFRFAYLKAAVLQTAIIEFEKTGIYSFLHDLRFIPVENGRRTITKFDKRQGKTAIISSAPYKLELELKGKEKNEKTTQKVLGHKAKTV</sequence>
<proteinExistence type="predicted"/>
<accession>A0AAN7PX23</accession>
<dbReference type="Proteomes" id="UP001353858">
    <property type="component" value="Unassembled WGS sequence"/>
</dbReference>